<evidence type="ECO:0000256" key="1">
    <source>
        <dbReference type="SAM" id="MobiDB-lite"/>
    </source>
</evidence>
<gene>
    <name evidence="2" type="ORF">K493DRAFT_382825</name>
</gene>
<sequence length="147" mass="16602">MIKFFKSKPSKNASSAVTSTDGMREDINEIVDTMDQGALISIVDSRYPSDSMKEACQRSRWRNSYSAPGCTLAKRSSIASSSASISSSSSEESVLHMRNGVQWVVSRNKRNNQLEVRVFHDGQALRPHETMYHLSLARKYQQFLNQH</sequence>
<dbReference type="EMBL" id="MCFE01000446">
    <property type="protein sequence ID" value="ORX89409.1"/>
    <property type="molecule type" value="Genomic_DNA"/>
</dbReference>
<dbReference type="InParanoid" id="A0A1Y1XUH5"/>
<proteinExistence type="predicted"/>
<comment type="caution">
    <text evidence="2">The sequence shown here is derived from an EMBL/GenBank/DDBJ whole genome shotgun (WGS) entry which is preliminary data.</text>
</comment>
<name>A0A1Y1XUH5_9FUNG</name>
<feature type="compositionally biased region" description="Polar residues" evidence="1">
    <location>
        <begin position="10"/>
        <end position="21"/>
    </location>
</feature>
<keyword evidence="3" id="KW-1185">Reference proteome</keyword>
<reference evidence="2 3" key="1">
    <citation type="submission" date="2016-07" db="EMBL/GenBank/DDBJ databases">
        <title>Pervasive Adenine N6-methylation of Active Genes in Fungi.</title>
        <authorList>
            <consortium name="DOE Joint Genome Institute"/>
            <person name="Mondo S.J."/>
            <person name="Dannebaum R.O."/>
            <person name="Kuo R.C."/>
            <person name="Labutti K."/>
            <person name="Haridas S."/>
            <person name="Kuo A."/>
            <person name="Salamov A."/>
            <person name="Ahrendt S.R."/>
            <person name="Lipzen A."/>
            <person name="Sullivan W."/>
            <person name="Andreopoulos W.B."/>
            <person name="Clum A."/>
            <person name="Lindquist E."/>
            <person name="Daum C."/>
            <person name="Ramamoorthy G.K."/>
            <person name="Gryganskyi A."/>
            <person name="Culley D."/>
            <person name="Magnuson J.K."/>
            <person name="James T.Y."/>
            <person name="O'Malley M.A."/>
            <person name="Stajich J.E."/>
            <person name="Spatafora J.W."/>
            <person name="Visel A."/>
            <person name="Grigoriev I.V."/>
        </authorList>
    </citation>
    <scope>NUCLEOTIDE SEQUENCE [LARGE SCALE GENOMIC DNA]</scope>
    <source>
        <strain evidence="2 3">CBS 931.73</strain>
    </source>
</reference>
<protein>
    <submittedName>
        <fullName evidence="2">Uncharacterized protein</fullName>
    </submittedName>
</protein>
<evidence type="ECO:0000313" key="3">
    <source>
        <dbReference type="Proteomes" id="UP000193498"/>
    </source>
</evidence>
<evidence type="ECO:0000313" key="2">
    <source>
        <dbReference type="EMBL" id="ORX89409.1"/>
    </source>
</evidence>
<feature type="region of interest" description="Disordered" evidence="1">
    <location>
        <begin position="1"/>
        <end position="21"/>
    </location>
</feature>
<dbReference type="AlphaFoldDB" id="A0A1Y1XUH5"/>
<accession>A0A1Y1XUH5</accession>
<dbReference type="Proteomes" id="UP000193498">
    <property type="component" value="Unassembled WGS sequence"/>
</dbReference>
<organism evidence="2 3">
    <name type="scientific">Basidiobolus meristosporus CBS 931.73</name>
    <dbReference type="NCBI Taxonomy" id="1314790"/>
    <lineage>
        <taxon>Eukaryota</taxon>
        <taxon>Fungi</taxon>
        <taxon>Fungi incertae sedis</taxon>
        <taxon>Zoopagomycota</taxon>
        <taxon>Entomophthoromycotina</taxon>
        <taxon>Basidiobolomycetes</taxon>
        <taxon>Basidiobolales</taxon>
        <taxon>Basidiobolaceae</taxon>
        <taxon>Basidiobolus</taxon>
    </lineage>
</organism>